<dbReference type="EMBL" id="CP060052">
    <property type="protein sequence ID" value="QNE05748.1"/>
    <property type="molecule type" value="Genomic_DNA"/>
</dbReference>
<dbReference type="Proteomes" id="UP000515297">
    <property type="component" value="Chromosome"/>
</dbReference>
<protein>
    <submittedName>
        <fullName evidence="2">Uncharacterized protein</fullName>
    </submittedName>
</protein>
<dbReference type="AlphaFoldDB" id="A0A7G6VVI3"/>
<proteinExistence type="predicted"/>
<dbReference type="RefSeq" id="WP_185884812.1">
    <property type="nucleotide sequence ID" value="NZ_CP060052.1"/>
</dbReference>
<keyword evidence="1" id="KW-1133">Transmembrane helix</keyword>
<evidence type="ECO:0000313" key="3">
    <source>
        <dbReference type="Proteomes" id="UP000515297"/>
    </source>
</evidence>
<evidence type="ECO:0000313" key="2">
    <source>
        <dbReference type="EMBL" id="QNE05748.1"/>
    </source>
</evidence>
<keyword evidence="1" id="KW-0472">Membrane</keyword>
<accession>A0A7G6VVI3</accession>
<organism evidence="2 3">
    <name type="scientific">Croceicoccus marinus</name>
    <dbReference type="NCBI Taxonomy" id="450378"/>
    <lineage>
        <taxon>Bacteria</taxon>
        <taxon>Pseudomonadati</taxon>
        <taxon>Pseudomonadota</taxon>
        <taxon>Alphaproteobacteria</taxon>
        <taxon>Sphingomonadales</taxon>
        <taxon>Erythrobacteraceae</taxon>
        <taxon>Croceicoccus</taxon>
    </lineage>
</organism>
<reference evidence="2 3" key="1">
    <citation type="submission" date="2020-08" db="EMBL/GenBank/DDBJ databases">
        <authorList>
            <person name="Liu G."/>
            <person name="Sun C."/>
        </authorList>
    </citation>
    <scope>NUCLEOTIDE SEQUENCE [LARGE SCALE GENOMIC DNA]</scope>
    <source>
        <strain evidence="2 3">OT19</strain>
    </source>
</reference>
<keyword evidence="1" id="KW-0812">Transmembrane</keyword>
<feature type="transmembrane region" description="Helical" evidence="1">
    <location>
        <begin position="47"/>
        <end position="74"/>
    </location>
</feature>
<name>A0A7G6VVI3_9SPHN</name>
<evidence type="ECO:0000256" key="1">
    <source>
        <dbReference type="SAM" id="Phobius"/>
    </source>
</evidence>
<gene>
    <name evidence="2" type="ORF">H4O24_03465</name>
</gene>
<sequence>MTPPPPDSPDDIDARLARVEAALDAPKSDAGPQDTGLQDALSRLLRLLPLVAAANAVLAVPALIISLGVAYFAFVQAEATDKMQVASVWPRVTYVTSNQDADGTRRITLSLINKGVGPALIRGMELRYRGKAYTGFRELLDACCAQPGGTSAIGIGSINGEVLRPGEEMMFALLEPEGTSAETYERFDTERRELEIGVCYCSVFDDCWVDDWRRPEPRPVAQCPADWVQYSGFPQEDPVFPEGDRPRR</sequence>